<feature type="coiled-coil region" evidence="1">
    <location>
        <begin position="98"/>
        <end position="160"/>
    </location>
</feature>
<proteinExistence type="predicted"/>
<evidence type="ECO:0000313" key="2">
    <source>
        <dbReference type="EMBL" id="MRI84396.1"/>
    </source>
</evidence>
<name>A0A6I2GB11_9LACT</name>
<evidence type="ECO:0000313" key="3">
    <source>
        <dbReference type="EMBL" id="MRJ47388.1"/>
    </source>
</evidence>
<dbReference type="Proteomes" id="UP000440066">
    <property type="component" value="Unassembled WGS sequence"/>
</dbReference>
<evidence type="ECO:0000313" key="4">
    <source>
        <dbReference type="Proteomes" id="UP000430975"/>
    </source>
</evidence>
<organism evidence="2 4">
    <name type="scientific">Fundicoccus ignavus</name>
    <dbReference type="NCBI Taxonomy" id="2664442"/>
    <lineage>
        <taxon>Bacteria</taxon>
        <taxon>Bacillati</taxon>
        <taxon>Bacillota</taxon>
        <taxon>Bacilli</taxon>
        <taxon>Lactobacillales</taxon>
        <taxon>Aerococcaceae</taxon>
        <taxon>Fundicoccus</taxon>
    </lineage>
</organism>
<dbReference type="Proteomes" id="UP000430975">
    <property type="component" value="Unassembled WGS sequence"/>
</dbReference>
<reference evidence="3 5" key="1">
    <citation type="submission" date="2019-11" db="EMBL/GenBank/DDBJ databases">
        <title>Characterisation of Fundicoccus ignavus gen. nov. sp. nov., a novel genus of the family Aerococcaceae from bulk tank milk.</title>
        <authorList>
            <person name="Siebert A."/>
            <person name="Huptas C."/>
            <person name="Wenning M."/>
            <person name="Scherer S."/>
            <person name="Doll E.V."/>
        </authorList>
    </citation>
    <scope>NUCLEOTIDE SEQUENCE [LARGE SCALE GENOMIC DNA]</scope>
    <source>
        <strain evidence="3 5">DSM 109652</strain>
    </source>
</reference>
<keyword evidence="1" id="KW-0175">Coiled coil</keyword>
<reference evidence="2 4" key="2">
    <citation type="submission" date="2019-11" db="EMBL/GenBank/DDBJ databases">
        <title>Characterisation of Fundicoccus ignavus gen. nov. sp. nov., a novel genus of the family Aerococcaceae isolated from bulk tank milk.</title>
        <authorList>
            <person name="Siebert A."/>
            <person name="Huptas C."/>
            <person name="Wenning M."/>
            <person name="Scherer S."/>
            <person name="Doll E.V."/>
        </authorList>
    </citation>
    <scope>NUCLEOTIDE SEQUENCE [LARGE SCALE GENOMIC DNA]</scope>
    <source>
        <strain evidence="2 4">WS4759</strain>
    </source>
</reference>
<protein>
    <submittedName>
        <fullName evidence="2">Uncharacterized protein</fullName>
    </submittedName>
</protein>
<dbReference type="EMBL" id="WJQT01000009">
    <property type="protein sequence ID" value="MRJ47388.1"/>
    <property type="molecule type" value="Genomic_DNA"/>
</dbReference>
<keyword evidence="4" id="KW-1185">Reference proteome</keyword>
<evidence type="ECO:0000256" key="1">
    <source>
        <dbReference type="SAM" id="Coils"/>
    </source>
</evidence>
<gene>
    <name evidence="3" type="ORF">GF867_07410</name>
    <name evidence="2" type="ORF">GIY09_00565</name>
</gene>
<comment type="caution">
    <text evidence="2">The sequence shown here is derived from an EMBL/GenBank/DDBJ whole genome shotgun (WGS) entry which is preliminary data.</text>
</comment>
<dbReference type="EMBL" id="WJQS01000001">
    <property type="protein sequence ID" value="MRI84396.1"/>
    <property type="molecule type" value="Genomic_DNA"/>
</dbReference>
<dbReference type="AlphaFoldDB" id="A0A6I2GB11"/>
<feature type="coiled-coil region" evidence="1">
    <location>
        <begin position="194"/>
        <end position="221"/>
    </location>
</feature>
<evidence type="ECO:0000313" key="5">
    <source>
        <dbReference type="Proteomes" id="UP000440066"/>
    </source>
</evidence>
<accession>A0A6I2GB11</accession>
<dbReference type="RefSeq" id="WP_153832467.1">
    <property type="nucleotide sequence ID" value="NZ_WJQS01000001.1"/>
</dbReference>
<sequence length="289" mass="34367">MLQKYEQLDIELKSLLKKRLTAADHLLEKYRNYEFALDQFHKEKKDVARLEKQSLSTFVQNILGTYDEKLEKEKKEEVNAKVELDRAATLLESAHELLDILDEEVFRREEELNLLREDLMQSNPSFREQVTKQEKEKLELEQEEKEINEAIEAGERVLDEINGVLKELDSANSMATWDMFTDSFFIDLMKYDKIDKAEKELAYLERALERYQKELKDVDLETSLAYEELSQMSRAFDIFFDNIFSDWNTRDTIRRNIAMLEDMNNEVDDVQNILRKRKSETIKKIQLLG</sequence>